<dbReference type="Proteomes" id="UP000076661">
    <property type="component" value="Unassembled WGS sequence"/>
</dbReference>
<dbReference type="AlphaFoldDB" id="A0A162CFW0"/>
<dbReference type="RefSeq" id="WP_063371299.1">
    <property type="nucleotide sequence ID" value="NZ_AUXX01000015.1"/>
</dbReference>
<protein>
    <submittedName>
        <fullName evidence="1">Uncharacterized protein</fullName>
    </submittedName>
</protein>
<comment type="caution">
    <text evidence="1">The sequence shown here is derived from an EMBL/GenBank/DDBJ whole genome shotgun (WGS) entry which is preliminary data.</text>
</comment>
<evidence type="ECO:0000313" key="1">
    <source>
        <dbReference type="EMBL" id="KZN67262.1"/>
    </source>
</evidence>
<dbReference type="EMBL" id="AUXX01000015">
    <property type="protein sequence ID" value="KZN67262.1"/>
    <property type="molecule type" value="Genomic_DNA"/>
</dbReference>
<proteinExistence type="predicted"/>
<accession>A0A162CFW0</accession>
<gene>
    <name evidence="1" type="ORF">N478_17725</name>
</gene>
<dbReference type="PATRIC" id="fig|1365257.3.peg.2238"/>
<sequence length="69" mass="7770">MQLKLNKKKIKSLSVSKLVSVEATPEVAGGWAPHTKNLFCREHSFGPFYCNTNESECIEKTREIHTCAC</sequence>
<evidence type="ECO:0000313" key="2">
    <source>
        <dbReference type="Proteomes" id="UP000076661"/>
    </source>
</evidence>
<reference evidence="1 2" key="1">
    <citation type="submission" date="2013-07" db="EMBL/GenBank/DDBJ databases">
        <title>Comparative Genomic and Metabolomic Analysis of Twelve Strains of Pseudoalteromonas luteoviolacea.</title>
        <authorList>
            <person name="Vynne N.G."/>
            <person name="Mansson M."/>
            <person name="Gram L."/>
        </authorList>
    </citation>
    <scope>NUCLEOTIDE SEQUENCE [LARGE SCALE GENOMIC DNA]</scope>
    <source>
        <strain evidence="1 2">S4060-1</strain>
    </source>
</reference>
<name>A0A162CFW0_9GAMM</name>
<organism evidence="1 2">
    <name type="scientific">Pseudoalteromonas luteoviolacea S4060-1</name>
    <dbReference type="NCBI Taxonomy" id="1365257"/>
    <lineage>
        <taxon>Bacteria</taxon>
        <taxon>Pseudomonadati</taxon>
        <taxon>Pseudomonadota</taxon>
        <taxon>Gammaproteobacteria</taxon>
        <taxon>Alteromonadales</taxon>
        <taxon>Pseudoalteromonadaceae</taxon>
        <taxon>Pseudoalteromonas</taxon>
    </lineage>
</organism>